<dbReference type="Proteomes" id="UP000663760">
    <property type="component" value="Chromosome 1"/>
</dbReference>
<evidence type="ECO:0000313" key="3">
    <source>
        <dbReference type="Proteomes" id="UP000663760"/>
    </source>
</evidence>
<evidence type="ECO:0000313" key="2">
    <source>
        <dbReference type="EMBL" id="CAA7389458.1"/>
    </source>
</evidence>
<protein>
    <submittedName>
        <fullName evidence="2">Uncharacterized protein</fullName>
    </submittedName>
</protein>
<keyword evidence="3" id="KW-1185">Reference proteome</keyword>
<feature type="region of interest" description="Disordered" evidence="1">
    <location>
        <begin position="168"/>
        <end position="188"/>
    </location>
</feature>
<name>A0A7I8K148_SPIIN</name>
<reference evidence="2" key="1">
    <citation type="submission" date="2020-02" db="EMBL/GenBank/DDBJ databases">
        <authorList>
            <person name="Scholz U."/>
            <person name="Mascher M."/>
            <person name="Fiebig A."/>
        </authorList>
    </citation>
    <scope>NUCLEOTIDE SEQUENCE</scope>
</reference>
<feature type="region of interest" description="Disordered" evidence="1">
    <location>
        <begin position="222"/>
        <end position="279"/>
    </location>
</feature>
<feature type="compositionally biased region" description="Basic and acidic residues" evidence="1">
    <location>
        <begin position="177"/>
        <end position="186"/>
    </location>
</feature>
<dbReference type="AlphaFoldDB" id="A0A7I8K148"/>
<sequence>MIRTSSKVTMVSSSPARMEKLPAPPLARLLRGVSGSRSRGRSSSSSVARSSPLFMAKAVSAQAVDLRDQKEPSSPKVTCIGQVRISKRTSSSKCGSSSRSKQGDFVCNPFSGRMKTMFGLGPAPSSAARRRRPARGWCRWFLLPHPGCYRRREETQQELLQQQQLLKEGGPGVGPAEAEHEGEKGEVFASATPPKNALLLMRCRSAPHRPSAAATTFPNKLWASPSMAEGPPPSGMGTKEPVDSFPVKADGEPREREGEDEDAAAAAAVGPSPSFSSRPLILSRCKSEPAWRAAKLSALEAHNSFWNAAIATRLTAPRASTAARTG</sequence>
<organism evidence="2 3">
    <name type="scientific">Spirodela intermedia</name>
    <name type="common">Intermediate duckweed</name>
    <dbReference type="NCBI Taxonomy" id="51605"/>
    <lineage>
        <taxon>Eukaryota</taxon>
        <taxon>Viridiplantae</taxon>
        <taxon>Streptophyta</taxon>
        <taxon>Embryophyta</taxon>
        <taxon>Tracheophyta</taxon>
        <taxon>Spermatophyta</taxon>
        <taxon>Magnoliopsida</taxon>
        <taxon>Liliopsida</taxon>
        <taxon>Araceae</taxon>
        <taxon>Lemnoideae</taxon>
        <taxon>Spirodela</taxon>
    </lineage>
</organism>
<dbReference type="OrthoDB" id="785861at2759"/>
<dbReference type="EMBL" id="LR746264">
    <property type="protein sequence ID" value="CAA7389458.1"/>
    <property type="molecule type" value="Genomic_DNA"/>
</dbReference>
<accession>A0A7I8K148</accession>
<gene>
    <name evidence="2" type="ORF">SI8410_01001506</name>
</gene>
<dbReference type="PANTHER" id="PTHR33448:SF10">
    <property type="entry name" value="PROTAMINE P1 FAMILY PROTEIN"/>
    <property type="match status" value="1"/>
</dbReference>
<proteinExistence type="predicted"/>
<feature type="compositionally biased region" description="Polar residues" evidence="1">
    <location>
        <begin position="1"/>
        <end position="15"/>
    </location>
</feature>
<evidence type="ECO:0000256" key="1">
    <source>
        <dbReference type="SAM" id="MobiDB-lite"/>
    </source>
</evidence>
<feature type="compositionally biased region" description="Low complexity" evidence="1">
    <location>
        <begin position="26"/>
        <end position="49"/>
    </location>
</feature>
<dbReference type="PANTHER" id="PTHR33448">
    <property type="entry name" value="CHLOROPLAST PROTEIN HCF243-RELATED"/>
    <property type="match status" value="1"/>
</dbReference>
<feature type="region of interest" description="Disordered" evidence="1">
    <location>
        <begin position="1"/>
        <end position="49"/>
    </location>
</feature>